<protein>
    <submittedName>
        <fullName evidence="1">Polymerase</fullName>
    </submittedName>
</protein>
<name>A0A5B8VMJ5_9BACT</name>
<dbReference type="RefSeq" id="WP_146782088.1">
    <property type="nucleotide sequence ID" value="NZ_CP042434.1"/>
</dbReference>
<keyword evidence="2" id="KW-1185">Reference proteome</keyword>
<dbReference type="Proteomes" id="UP000321291">
    <property type="component" value="Chromosome"/>
</dbReference>
<proteinExistence type="predicted"/>
<dbReference type="Gene3D" id="2.40.160.50">
    <property type="entry name" value="membrane protein fhac: a member of the omp85/tpsb transporter family"/>
    <property type="match status" value="1"/>
</dbReference>
<dbReference type="EMBL" id="CP042434">
    <property type="protein sequence ID" value="QEC72195.1"/>
    <property type="molecule type" value="Genomic_DNA"/>
</dbReference>
<organism evidence="1 2">
    <name type="scientific">Arachidicoccus ginsenosidivorans</name>
    <dbReference type="NCBI Taxonomy" id="496057"/>
    <lineage>
        <taxon>Bacteria</taxon>
        <taxon>Pseudomonadati</taxon>
        <taxon>Bacteroidota</taxon>
        <taxon>Chitinophagia</taxon>
        <taxon>Chitinophagales</taxon>
        <taxon>Chitinophagaceae</taxon>
        <taxon>Arachidicoccus</taxon>
    </lineage>
</organism>
<accession>A0A5B8VMJ5</accession>
<evidence type="ECO:0000313" key="1">
    <source>
        <dbReference type="EMBL" id="QEC72195.1"/>
    </source>
</evidence>
<dbReference type="AlphaFoldDB" id="A0A5B8VMJ5"/>
<sequence>MIHKFLSNDKDTVKKNTFFPFPVASMSPETGLEYGVAALYSFYLDKLDTVTRVSTINIMATHTTHNQSKAKIVSDIWSRDNKYHYSSELRYWDFPYSFYGIGANTWKSDKESINEKRVRLTFAADKRVASHYYLGLQTGFEYFKNEGTDPAGIYSANSYFGKSGGKRIYFGLRQSYDTRDKVTYTNNGLYGNLQVNYTPDFFSGQQYTGWQMTFDGRYFKSLSDKVVLAFNGVYEGIYGSTVPFYLLSQLGGENIMRGYYQGRFRDQNMAAFQTELKYRFVPRFAIVGFGGGGTVFGDQPLTIHHFKPNYGAGIRYFFDLNKDLSLRIDYGFGEKRAGEGRLSGFYFSMDEAF</sequence>
<dbReference type="OrthoDB" id="9771071at2"/>
<reference evidence="1 2" key="1">
    <citation type="journal article" date="2017" name="Int. J. Syst. Evol. Microbiol.">
        <title>Arachidicoccus ginsenosidivorans sp. nov., with ginsenoside-converting activity isolated from ginseng cultivating soil.</title>
        <authorList>
            <person name="Siddiqi M.Z."/>
            <person name="Aslam Z."/>
            <person name="Im W.T."/>
        </authorList>
    </citation>
    <scope>NUCLEOTIDE SEQUENCE [LARGE SCALE GENOMIC DNA]</scope>
    <source>
        <strain evidence="1 2">Gsoil 809</strain>
    </source>
</reference>
<evidence type="ECO:0000313" key="2">
    <source>
        <dbReference type="Proteomes" id="UP000321291"/>
    </source>
</evidence>
<dbReference type="KEGG" id="agi:FSB73_11445"/>
<gene>
    <name evidence="1" type="ORF">FSB73_11445</name>
</gene>